<reference evidence="5 6" key="1">
    <citation type="submission" date="2019-10" db="EMBL/GenBank/DDBJ databases">
        <title>Gracilibacillus salitolerans sp. nov., a moderate halophile isolated from a saline soil in northwest China.</title>
        <authorList>
            <person name="Gan L."/>
        </authorList>
    </citation>
    <scope>NUCLEOTIDE SEQUENCE [LARGE SCALE GENOMIC DNA]</scope>
    <source>
        <strain evidence="5 6">TP2-8</strain>
    </source>
</reference>
<name>A0A6N7R1T3_9BACI</name>
<gene>
    <name evidence="5" type="ORF">GH885_13045</name>
</gene>
<dbReference type="SMART" id="SM00895">
    <property type="entry name" value="FCD"/>
    <property type="match status" value="1"/>
</dbReference>
<dbReference type="Pfam" id="PF07729">
    <property type="entry name" value="FCD"/>
    <property type="match status" value="1"/>
</dbReference>
<dbReference type="SUPFAM" id="SSF48008">
    <property type="entry name" value="GntR ligand-binding domain-like"/>
    <property type="match status" value="1"/>
</dbReference>
<dbReference type="InterPro" id="IPR000524">
    <property type="entry name" value="Tscrpt_reg_HTH_GntR"/>
</dbReference>
<dbReference type="SUPFAM" id="SSF46785">
    <property type="entry name" value="Winged helix' DNA-binding domain"/>
    <property type="match status" value="1"/>
</dbReference>
<sequence>MHKDRTHVQLSARDKMYEHIKNRIINLDYEPGEKISEKDVALHYNVSKTPVREAFLKLAEEELIKIYPQRYTAVSKIDLDLVEEGRFLRENIECAIVKEACNKLNDDYFMHLELNLKLQQFCIEKGSYQELFGLDEEFHRLLFEMCNKLRIWKLMRSMNSHFDRLRVLRLASNHDWKILFDQHTRIFDNISSGQPEKAEKVMLDHLNLVHFETKELKKQYLDYFE</sequence>
<dbReference type="Gene3D" id="1.10.10.10">
    <property type="entry name" value="Winged helix-like DNA-binding domain superfamily/Winged helix DNA-binding domain"/>
    <property type="match status" value="1"/>
</dbReference>
<dbReference type="Gene3D" id="1.20.120.530">
    <property type="entry name" value="GntR ligand-binding domain-like"/>
    <property type="match status" value="1"/>
</dbReference>
<organism evidence="5 6">
    <name type="scientific">Gracilibacillus thailandensis</name>
    <dbReference type="NCBI Taxonomy" id="563735"/>
    <lineage>
        <taxon>Bacteria</taxon>
        <taxon>Bacillati</taxon>
        <taxon>Bacillota</taxon>
        <taxon>Bacilli</taxon>
        <taxon>Bacillales</taxon>
        <taxon>Bacillaceae</taxon>
        <taxon>Gracilibacillus</taxon>
    </lineage>
</organism>
<dbReference type="InterPro" id="IPR036388">
    <property type="entry name" value="WH-like_DNA-bd_sf"/>
</dbReference>
<dbReference type="SMART" id="SM00345">
    <property type="entry name" value="HTH_GNTR"/>
    <property type="match status" value="1"/>
</dbReference>
<evidence type="ECO:0000256" key="3">
    <source>
        <dbReference type="ARBA" id="ARBA00023163"/>
    </source>
</evidence>
<dbReference type="PANTHER" id="PTHR43537:SF6">
    <property type="entry name" value="HTH-TYPE TRANSCRIPTIONAL REPRESSOR RSPR"/>
    <property type="match status" value="1"/>
</dbReference>
<evidence type="ECO:0000313" key="5">
    <source>
        <dbReference type="EMBL" id="MRI67260.1"/>
    </source>
</evidence>
<keyword evidence="6" id="KW-1185">Reference proteome</keyword>
<dbReference type="InterPro" id="IPR011711">
    <property type="entry name" value="GntR_C"/>
</dbReference>
<comment type="caution">
    <text evidence="5">The sequence shown here is derived from an EMBL/GenBank/DDBJ whole genome shotgun (WGS) entry which is preliminary data.</text>
</comment>
<dbReference type="AlphaFoldDB" id="A0A6N7R1T3"/>
<dbReference type="Proteomes" id="UP000435187">
    <property type="component" value="Unassembled WGS sequence"/>
</dbReference>
<evidence type="ECO:0000313" key="6">
    <source>
        <dbReference type="Proteomes" id="UP000435187"/>
    </source>
</evidence>
<dbReference type="InterPro" id="IPR008920">
    <property type="entry name" value="TF_FadR/GntR_C"/>
</dbReference>
<protein>
    <submittedName>
        <fullName evidence="5">FCD domain-containing protein</fullName>
    </submittedName>
</protein>
<feature type="domain" description="HTH gntR-type" evidence="4">
    <location>
        <begin position="10"/>
        <end position="77"/>
    </location>
</feature>
<dbReference type="PANTHER" id="PTHR43537">
    <property type="entry name" value="TRANSCRIPTIONAL REGULATOR, GNTR FAMILY"/>
    <property type="match status" value="1"/>
</dbReference>
<dbReference type="EMBL" id="WJEE01000028">
    <property type="protein sequence ID" value="MRI67260.1"/>
    <property type="molecule type" value="Genomic_DNA"/>
</dbReference>
<keyword evidence="1" id="KW-0805">Transcription regulation</keyword>
<dbReference type="InterPro" id="IPR036390">
    <property type="entry name" value="WH_DNA-bd_sf"/>
</dbReference>
<keyword evidence="2" id="KW-0238">DNA-binding</keyword>
<dbReference type="GO" id="GO:0003677">
    <property type="term" value="F:DNA binding"/>
    <property type="evidence" value="ECO:0007669"/>
    <property type="project" value="UniProtKB-KW"/>
</dbReference>
<accession>A0A6N7R1T3</accession>
<evidence type="ECO:0000259" key="4">
    <source>
        <dbReference type="PROSITE" id="PS50949"/>
    </source>
</evidence>
<dbReference type="RefSeq" id="WP_153835858.1">
    <property type="nucleotide sequence ID" value="NZ_JBHUMW010000052.1"/>
</dbReference>
<dbReference type="PROSITE" id="PS50949">
    <property type="entry name" value="HTH_GNTR"/>
    <property type="match status" value="1"/>
</dbReference>
<dbReference type="Pfam" id="PF00392">
    <property type="entry name" value="GntR"/>
    <property type="match status" value="1"/>
</dbReference>
<dbReference type="GO" id="GO:0003700">
    <property type="term" value="F:DNA-binding transcription factor activity"/>
    <property type="evidence" value="ECO:0007669"/>
    <property type="project" value="InterPro"/>
</dbReference>
<evidence type="ECO:0000256" key="2">
    <source>
        <dbReference type="ARBA" id="ARBA00023125"/>
    </source>
</evidence>
<evidence type="ECO:0000256" key="1">
    <source>
        <dbReference type="ARBA" id="ARBA00023015"/>
    </source>
</evidence>
<proteinExistence type="predicted"/>
<keyword evidence="3" id="KW-0804">Transcription</keyword>